<feature type="signal peptide" evidence="1">
    <location>
        <begin position="1"/>
        <end position="19"/>
    </location>
</feature>
<evidence type="ECO:0000256" key="1">
    <source>
        <dbReference type="SAM" id="SignalP"/>
    </source>
</evidence>
<feature type="chain" id="PRO_5035762647" evidence="1">
    <location>
        <begin position="20"/>
        <end position="265"/>
    </location>
</feature>
<sequence length="265" mass="29675">MVFFSLLLLCFLLPAIVHGRTLPRGHRYSFDFLNDKVYDFSDDVSILTYFNKDRSQSRSLKQTLPAALEMEEASPPCPSSHVEKTAPSLDLYHIGDFKFSVPTRTSAGILKRKVVAECGFLLGLTDFTEIPPFGNPQDSTSSPELWFRWNRLRAKCQISTVLDGLKGKGEADVLVKPLVMLVRVPPTEPSLPEIEMTRAKEVTVSLQGLDALPPEATKAISSDIESRMICIVNNEIRDILKDSMKSSIEKQPSANFTKLIFDRQP</sequence>
<proteinExistence type="predicted"/>
<reference evidence="2" key="2">
    <citation type="submission" date="2020-06" db="EMBL/GenBank/DDBJ databases">
        <authorList>
            <person name="Sheffer M."/>
        </authorList>
    </citation>
    <scope>NUCLEOTIDE SEQUENCE</scope>
</reference>
<reference evidence="2" key="1">
    <citation type="journal article" date="2020" name="bioRxiv">
        <title>Chromosome-level reference genome of the European wasp spider Argiope bruennichi: a resource for studies on range expansion and evolutionary adaptation.</title>
        <authorList>
            <person name="Sheffer M.M."/>
            <person name="Hoppe A."/>
            <person name="Krehenwinkel H."/>
            <person name="Uhl G."/>
            <person name="Kuss A.W."/>
            <person name="Jensen L."/>
            <person name="Jensen C."/>
            <person name="Gillespie R.G."/>
            <person name="Hoff K.J."/>
            <person name="Prost S."/>
        </authorList>
    </citation>
    <scope>NUCLEOTIDE SEQUENCE</scope>
</reference>
<organism evidence="2 3">
    <name type="scientific">Argiope bruennichi</name>
    <name type="common">Wasp spider</name>
    <name type="synonym">Aranea bruennichi</name>
    <dbReference type="NCBI Taxonomy" id="94029"/>
    <lineage>
        <taxon>Eukaryota</taxon>
        <taxon>Metazoa</taxon>
        <taxon>Ecdysozoa</taxon>
        <taxon>Arthropoda</taxon>
        <taxon>Chelicerata</taxon>
        <taxon>Arachnida</taxon>
        <taxon>Araneae</taxon>
        <taxon>Araneomorphae</taxon>
        <taxon>Entelegynae</taxon>
        <taxon>Araneoidea</taxon>
        <taxon>Araneidae</taxon>
        <taxon>Argiope</taxon>
    </lineage>
</organism>
<protein>
    <submittedName>
        <fullName evidence="2">Uncharacterized protein</fullName>
    </submittedName>
</protein>
<keyword evidence="3" id="KW-1185">Reference proteome</keyword>
<keyword evidence="1" id="KW-0732">Signal</keyword>
<dbReference type="Proteomes" id="UP000807504">
    <property type="component" value="Unassembled WGS sequence"/>
</dbReference>
<gene>
    <name evidence="2" type="ORF">HNY73_007910</name>
</gene>
<evidence type="ECO:0000313" key="3">
    <source>
        <dbReference type="Proteomes" id="UP000807504"/>
    </source>
</evidence>
<dbReference type="AlphaFoldDB" id="A0A8T0FB30"/>
<comment type="caution">
    <text evidence="2">The sequence shown here is derived from an EMBL/GenBank/DDBJ whole genome shotgun (WGS) entry which is preliminary data.</text>
</comment>
<evidence type="ECO:0000313" key="2">
    <source>
        <dbReference type="EMBL" id="KAF8786153.1"/>
    </source>
</evidence>
<accession>A0A8T0FB30</accession>
<dbReference type="EMBL" id="JABXBU010000015">
    <property type="protein sequence ID" value="KAF8786153.1"/>
    <property type="molecule type" value="Genomic_DNA"/>
</dbReference>
<name>A0A8T0FB30_ARGBR</name>